<protein>
    <submittedName>
        <fullName evidence="2">Uncharacterized protein</fullName>
    </submittedName>
</protein>
<feature type="region of interest" description="Disordered" evidence="1">
    <location>
        <begin position="344"/>
        <end position="457"/>
    </location>
</feature>
<dbReference type="InterPro" id="IPR009511">
    <property type="entry name" value="MAD1/Cdc20-bound-Mad2-bd"/>
</dbReference>
<feature type="compositionally biased region" description="Basic residues" evidence="1">
    <location>
        <begin position="12"/>
        <end position="23"/>
    </location>
</feature>
<feature type="compositionally biased region" description="Low complexity" evidence="1">
    <location>
        <begin position="374"/>
        <end position="388"/>
    </location>
</feature>
<reference evidence="3" key="1">
    <citation type="journal article" date="2013" name="Genome Announc.">
        <title>Genome sequence of the basidiomycetous yeast Pseudozyma antarctica T-34, a producer of the glycolipid biosurfactants mannosylerythritol lipids.</title>
        <authorList>
            <person name="Morita T."/>
            <person name="Koike H."/>
            <person name="Koyama Y."/>
            <person name="Hagiwara H."/>
            <person name="Ito E."/>
            <person name="Fukuoka T."/>
            <person name="Imura T."/>
            <person name="Machida M."/>
            <person name="Kitamoto D."/>
        </authorList>
    </citation>
    <scope>NUCLEOTIDE SEQUENCE [LARGE SCALE GENOMIC DNA]</scope>
    <source>
        <strain evidence="3">T-34</strain>
    </source>
</reference>
<dbReference type="PANTHER" id="PTHR15681:SF1">
    <property type="entry name" value="MAD2L1-BINDING PROTEIN"/>
    <property type="match status" value="1"/>
</dbReference>
<dbReference type="Gene3D" id="3.30.900.20">
    <property type="match status" value="1"/>
</dbReference>
<feature type="region of interest" description="Disordered" evidence="1">
    <location>
        <begin position="121"/>
        <end position="146"/>
    </location>
</feature>
<evidence type="ECO:0000256" key="1">
    <source>
        <dbReference type="SAM" id="MobiDB-lite"/>
    </source>
</evidence>
<dbReference type="InterPro" id="IPR053729">
    <property type="entry name" value="MAD2L1BP_domain_sf"/>
</dbReference>
<feature type="compositionally biased region" description="Polar residues" evidence="1">
    <location>
        <begin position="398"/>
        <end position="434"/>
    </location>
</feature>
<gene>
    <name evidence="2" type="ORF">PANT_18c00073</name>
</gene>
<dbReference type="PANTHER" id="PTHR15681">
    <property type="entry name" value="MAD2L1-BINDING PROTEIN"/>
    <property type="match status" value="1"/>
</dbReference>
<dbReference type="AlphaFoldDB" id="M9MH54"/>
<dbReference type="Proteomes" id="UP000011976">
    <property type="component" value="Unassembled WGS sequence"/>
</dbReference>
<accession>M9MH54</accession>
<evidence type="ECO:0000313" key="2">
    <source>
        <dbReference type="EMBL" id="GAC75812.1"/>
    </source>
</evidence>
<dbReference type="GO" id="GO:0007096">
    <property type="term" value="P:regulation of exit from mitosis"/>
    <property type="evidence" value="ECO:0007669"/>
    <property type="project" value="InterPro"/>
</dbReference>
<sequence length="538" mass="57679">MASHQSAPQEHLRRRGPRTRGARCSHSSRLDVPLLDMGSTMTAQLAHERNGLLLSHAHSSAHSDRSRILSALRRDSVDLNKAQSPGHCNQLTAKLAECLVHHVLFAKGQLPEPVSLLRKRRQIDAAESRPSTGKRSRSSSARQRKESKLLARLDQLRLHLEQAASQLATFVATNGEGPSRHPFPGTLGAVSPNDLRLLVVIGASAAMPREVFVLDLIQAIGRCTSAHAAAQHLLGDCDDSNYREHAGSNGSDDGDACLAHLGSDASERQRSMARDKTSTNWERKLVRLLVSDERLENFLASPLSPTRVHLFLSAPASFRCAGWSARNHLDFDLDALCEPTSDSETRWEKSACGSSSSVADSGPDDSASEHVGESSMSSISQDSSRPPSAADKPFGVGSSPNEWLPTCSSPLAATGDAQSLDVSRTGSSLGSSTVYGHVDSSVEASEPRRRSREPRAGSLLSRNLIRARTRHASLAASDSSSVRSLPVSLKRAPRCAGVQVDFTDPAADAPSPPAAGAAVSTAERRCWFQCDAVLEGFR</sequence>
<feature type="compositionally biased region" description="Low complexity" evidence="1">
    <location>
        <begin position="350"/>
        <end position="365"/>
    </location>
</feature>
<feature type="region of interest" description="Disordered" evidence="1">
    <location>
        <begin position="1"/>
        <end position="26"/>
    </location>
</feature>
<dbReference type="OrthoDB" id="3366946at2759"/>
<dbReference type="GO" id="GO:0005634">
    <property type="term" value="C:nucleus"/>
    <property type="evidence" value="ECO:0007669"/>
    <property type="project" value="InterPro"/>
</dbReference>
<proteinExistence type="predicted"/>
<organism evidence="2 3">
    <name type="scientific">Pseudozyma antarctica (strain T-34)</name>
    <name type="common">Yeast</name>
    <name type="synonym">Candida antarctica</name>
    <dbReference type="NCBI Taxonomy" id="1151754"/>
    <lineage>
        <taxon>Eukaryota</taxon>
        <taxon>Fungi</taxon>
        <taxon>Dikarya</taxon>
        <taxon>Basidiomycota</taxon>
        <taxon>Ustilaginomycotina</taxon>
        <taxon>Ustilaginomycetes</taxon>
        <taxon>Ustilaginales</taxon>
        <taxon>Ustilaginaceae</taxon>
        <taxon>Moesziomyces</taxon>
    </lineage>
</organism>
<name>M9MH54_PSEA3</name>
<evidence type="ECO:0000313" key="3">
    <source>
        <dbReference type="Proteomes" id="UP000011976"/>
    </source>
</evidence>
<dbReference type="EMBL" id="DF196784">
    <property type="protein sequence ID" value="GAC75812.1"/>
    <property type="molecule type" value="Genomic_DNA"/>
</dbReference>